<dbReference type="AlphaFoldDB" id="A0A150FWA4"/>
<dbReference type="Pfam" id="PF05899">
    <property type="entry name" value="Cupin_3"/>
    <property type="match status" value="1"/>
</dbReference>
<protein>
    <recommendedName>
        <fullName evidence="1">(S)-ureidoglycine aminohydrolase cupin domain-containing protein</fullName>
    </recommendedName>
</protein>
<dbReference type="PANTHER" id="PTHR33271">
    <property type="entry name" value="OS04G0445200 PROTEIN"/>
    <property type="match status" value="1"/>
</dbReference>
<dbReference type="SUPFAM" id="SSF51182">
    <property type="entry name" value="RmlC-like cupins"/>
    <property type="match status" value="1"/>
</dbReference>
<dbReference type="OrthoDB" id="10260542at2759"/>
<dbReference type="InterPro" id="IPR011051">
    <property type="entry name" value="RmlC_Cupin_sf"/>
</dbReference>
<organism evidence="2 3">
    <name type="scientific">Gonium pectorale</name>
    <name type="common">Green alga</name>
    <dbReference type="NCBI Taxonomy" id="33097"/>
    <lineage>
        <taxon>Eukaryota</taxon>
        <taxon>Viridiplantae</taxon>
        <taxon>Chlorophyta</taxon>
        <taxon>core chlorophytes</taxon>
        <taxon>Chlorophyceae</taxon>
        <taxon>CS clade</taxon>
        <taxon>Chlamydomonadales</taxon>
        <taxon>Volvocaceae</taxon>
        <taxon>Gonium</taxon>
    </lineage>
</organism>
<evidence type="ECO:0000313" key="3">
    <source>
        <dbReference type="Proteomes" id="UP000075714"/>
    </source>
</evidence>
<keyword evidence="3" id="KW-1185">Reference proteome</keyword>
<dbReference type="InterPro" id="IPR008579">
    <property type="entry name" value="UGlyAH_Cupin_dom"/>
</dbReference>
<dbReference type="Gene3D" id="2.60.120.10">
    <property type="entry name" value="Jelly Rolls"/>
    <property type="match status" value="1"/>
</dbReference>
<name>A0A150FWA4_GONPE</name>
<evidence type="ECO:0000259" key="1">
    <source>
        <dbReference type="Pfam" id="PF05899"/>
    </source>
</evidence>
<evidence type="ECO:0000313" key="2">
    <source>
        <dbReference type="EMBL" id="KXZ41886.1"/>
    </source>
</evidence>
<dbReference type="Proteomes" id="UP000075714">
    <property type="component" value="Unassembled WGS sequence"/>
</dbReference>
<dbReference type="EMBL" id="LSYV01000251">
    <property type="protein sequence ID" value="KXZ41886.1"/>
    <property type="molecule type" value="Genomic_DNA"/>
</dbReference>
<sequence>MLAASPLSSRAISARLQVQASAKAAQKIFVQRQPGEDVLKAKGVRSWPTWGCGVSKFPWTYQEPETCFILEGRVVVTPNGGEPVEVAAGDLATFPAGMSCTWDVKAPINKHYNFH</sequence>
<accession>A0A150FWA4</accession>
<dbReference type="PANTHER" id="PTHR33271:SF22">
    <property type="entry name" value="OS04G0445200 PROTEIN"/>
    <property type="match status" value="1"/>
</dbReference>
<comment type="caution">
    <text evidence="2">The sequence shown here is derived from an EMBL/GenBank/DDBJ whole genome shotgun (WGS) entry which is preliminary data.</text>
</comment>
<reference evidence="3" key="1">
    <citation type="journal article" date="2016" name="Nat. Commun.">
        <title>The Gonium pectorale genome demonstrates co-option of cell cycle regulation during the evolution of multicellularity.</title>
        <authorList>
            <person name="Hanschen E.R."/>
            <person name="Marriage T.N."/>
            <person name="Ferris P.J."/>
            <person name="Hamaji T."/>
            <person name="Toyoda A."/>
            <person name="Fujiyama A."/>
            <person name="Neme R."/>
            <person name="Noguchi H."/>
            <person name="Minakuchi Y."/>
            <person name="Suzuki M."/>
            <person name="Kawai-Toyooka H."/>
            <person name="Smith D.R."/>
            <person name="Sparks H."/>
            <person name="Anderson J."/>
            <person name="Bakaric R."/>
            <person name="Luria V."/>
            <person name="Karger A."/>
            <person name="Kirschner M.W."/>
            <person name="Durand P.M."/>
            <person name="Michod R.E."/>
            <person name="Nozaki H."/>
            <person name="Olson B.J."/>
        </authorList>
    </citation>
    <scope>NUCLEOTIDE SEQUENCE [LARGE SCALE GENOMIC DNA]</scope>
    <source>
        <strain evidence="3">NIES-2863</strain>
    </source>
</reference>
<proteinExistence type="predicted"/>
<dbReference type="CDD" id="cd02227">
    <property type="entry name" value="cupin_TM1112-like"/>
    <property type="match status" value="1"/>
</dbReference>
<gene>
    <name evidence="2" type="ORF">GPECTOR_252g633</name>
</gene>
<dbReference type="InterPro" id="IPR014710">
    <property type="entry name" value="RmlC-like_jellyroll"/>
</dbReference>
<feature type="domain" description="(S)-ureidoglycine aminohydrolase cupin" evidence="1">
    <location>
        <begin position="40"/>
        <end position="112"/>
    </location>
</feature>